<dbReference type="EMBL" id="AP017602">
    <property type="protein sequence ID" value="BAW82607.1"/>
    <property type="molecule type" value="Genomic_DNA"/>
</dbReference>
<evidence type="ECO:0000313" key="1">
    <source>
        <dbReference type="EMBL" id="BAW82607.1"/>
    </source>
</evidence>
<dbReference type="AlphaFoldDB" id="A0AAD1FKQ4"/>
<gene>
    <name evidence="1" type="ORF">RJYHM_0364</name>
</gene>
<name>A0AAD1FKQ4_RICJA</name>
<evidence type="ECO:0000313" key="2">
    <source>
        <dbReference type="Proteomes" id="UP000217846"/>
    </source>
</evidence>
<sequence length="98" mass="10924">MVNMFGSFFSSLVGTVGNAFGGGIFSSVGRFVGKMLGEYLDQLNHEPIEYDNIKNFKESFKYVTANYGEPIPLIFGTARVNGQIIWANQNKQLNCYVL</sequence>
<organism evidence="1 2">
    <name type="scientific">Rickettsia japonica</name>
    <dbReference type="NCBI Taxonomy" id="35790"/>
    <lineage>
        <taxon>Bacteria</taxon>
        <taxon>Pseudomonadati</taxon>
        <taxon>Pseudomonadota</taxon>
        <taxon>Alphaproteobacteria</taxon>
        <taxon>Rickettsiales</taxon>
        <taxon>Rickettsiaceae</taxon>
        <taxon>Rickettsieae</taxon>
        <taxon>Rickettsia</taxon>
        <taxon>spotted fever group</taxon>
    </lineage>
</organism>
<reference evidence="1 2" key="1">
    <citation type="journal article" date="2017" name="Genome Biol. Evol.">
        <title>Extremely Low Genomic Diversity of Rickettsia japonica Distributed in Japan.</title>
        <authorList>
            <person name="Akter A."/>
            <person name="Ooka T."/>
            <person name="Gotoh Y."/>
            <person name="Yamamoto S."/>
            <person name="Fujita H."/>
            <person name="Terasoma F."/>
            <person name="Kida K."/>
            <person name="Taira M."/>
            <person name="Nakadouzono F."/>
            <person name="Gokuden M."/>
            <person name="Hirano M."/>
            <person name="Miyashiro M."/>
            <person name="Inari K."/>
            <person name="Shimazu Y."/>
            <person name="Tabara K."/>
            <person name="Toyoda A."/>
            <person name="Yoshimura D."/>
            <person name="Itoh T."/>
            <person name="Kitano T."/>
            <person name="Sato M.P."/>
            <person name="Katsura K."/>
            <person name="Mondal S.I."/>
            <person name="Ogura Y."/>
            <person name="Ando S."/>
            <person name="Hayashi T."/>
        </authorList>
    </citation>
    <scope>NUCLEOTIDE SEQUENCE [LARGE SCALE GENOMIC DNA]</scope>
    <source>
        <strain evidence="1 2">YH_M</strain>
    </source>
</reference>
<protein>
    <recommendedName>
        <fullName evidence="3">Host specificity protein</fullName>
    </recommendedName>
</protein>
<accession>A0AAD1FKQ4</accession>
<dbReference type="Proteomes" id="UP000217846">
    <property type="component" value="Chromosome"/>
</dbReference>
<evidence type="ECO:0008006" key="3">
    <source>
        <dbReference type="Google" id="ProtNLM"/>
    </source>
</evidence>
<proteinExistence type="predicted"/>